<evidence type="ECO:0000256" key="4">
    <source>
        <dbReference type="ARBA" id="ARBA00022884"/>
    </source>
</evidence>
<dbReference type="RefSeq" id="WP_022564048.1">
    <property type="nucleotide sequence ID" value="NZ_CP010907.1"/>
</dbReference>
<dbReference type="HAMAP" id="MF_00362">
    <property type="entry name" value="Ribosomal_uL10"/>
    <property type="match status" value="1"/>
</dbReference>
<evidence type="ECO:0000256" key="3">
    <source>
        <dbReference type="ARBA" id="ARBA00022730"/>
    </source>
</evidence>
<keyword evidence="3 9" id="KW-0699">rRNA-binding</keyword>
<proteinExistence type="inferred from homology"/>
<dbReference type="NCBIfam" id="NF000955">
    <property type="entry name" value="PRK00099.1-1"/>
    <property type="match status" value="1"/>
</dbReference>
<dbReference type="Pfam" id="PF00466">
    <property type="entry name" value="Ribosomal_L10"/>
    <property type="match status" value="1"/>
</dbReference>
<dbReference type="PANTHER" id="PTHR11560">
    <property type="entry name" value="39S RIBOSOMAL PROTEIN L10, MITOCHONDRIAL"/>
    <property type="match status" value="1"/>
</dbReference>
<dbReference type="GO" id="GO:0015934">
    <property type="term" value="C:large ribosomal subunit"/>
    <property type="evidence" value="ECO:0007669"/>
    <property type="project" value="InterPro"/>
</dbReference>
<comment type="subunit">
    <text evidence="9">Part of the ribosomal stalk of the 50S ribosomal subunit. The N-terminus interacts with L11 and the large rRNA to form the base of the stalk. The C-terminus forms an elongated spine to which L12 dimers bind in a sequential fashion forming a multimeric L10(L12)X complex.</text>
</comment>
<keyword evidence="11" id="KW-1185">Reference proteome</keyword>
<name>U3U710_9GAMM</name>
<dbReference type="SUPFAM" id="SSF160369">
    <property type="entry name" value="Ribosomal protein L10-like"/>
    <property type="match status" value="1"/>
</dbReference>
<evidence type="ECO:0000313" key="11">
    <source>
        <dbReference type="Proteomes" id="UP000016900"/>
    </source>
</evidence>
<dbReference type="FunFam" id="3.30.70.1730:FF:000001">
    <property type="entry name" value="50S ribosomal protein L10"/>
    <property type="match status" value="1"/>
</dbReference>
<dbReference type="PATRIC" id="fig|1235990.3.peg.60"/>
<evidence type="ECO:0000256" key="5">
    <source>
        <dbReference type="ARBA" id="ARBA00022980"/>
    </source>
</evidence>
<keyword evidence="5 9" id="KW-0689">Ribosomal protein</keyword>
<dbReference type="KEGG" id="pck:BMSBPS_0527"/>
<dbReference type="Gene3D" id="3.30.70.1730">
    <property type="match status" value="1"/>
</dbReference>
<protein>
    <recommendedName>
        <fullName evidence="8 9">Large ribosomal subunit protein uL10</fullName>
    </recommendedName>
</protein>
<dbReference type="EMBL" id="AP012554">
    <property type="protein sequence ID" value="BAO00029.1"/>
    <property type="molecule type" value="Genomic_DNA"/>
</dbReference>
<dbReference type="GO" id="GO:0006412">
    <property type="term" value="P:translation"/>
    <property type="evidence" value="ECO:0007669"/>
    <property type="project" value="UniProtKB-UniRule"/>
</dbReference>
<comment type="function">
    <text evidence="7">Protein L10 is also a translational repressor protein. It controls the translation of the rplJL-rpoBC operon by binding to its mRNA.</text>
</comment>
<evidence type="ECO:0000256" key="8">
    <source>
        <dbReference type="ARBA" id="ARBA00035202"/>
    </source>
</evidence>
<keyword evidence="6 9" id="KW-0687">Ribonucleoprotein</keyword>
<dbReference type="OrthoDB" id="9808307at2"/>
<dbReference type="InterPro" id="IPR001790">
    <property type="entry name" value="Ribosomal_uL10"/>
</dbReference>
<dbReference type="STRING" id="1235990.BMSBPS_0527"/>
<reference evidence="10 11" key="1">
    <citation type="submission" date="2012-10" db="EMBL/GenBank/DDBJ databases">
        <title>Genome sequence of the symbiont of the pentatomidae stink bug Halyomorpha halys.</title>
        <authorList>
            <person name="Kobayashi H."/>
            <person name="Fujii-Muramatsu R."/>
            <person name="Takeishi K."/>
            <person name="Noda H."/>
        </authorList>
    </citation>
    <scope>NUCLEOTIDE SEQUENCE [LARGE SCALE GENOMIC DNA]</scope>
</reference>
<dbReference type="CDD" id="cd05797">
    <property type="entry name" value="Ribosomal_L10"/>
    <property type="match status" value="1"/>
</dbReference>
<evidence type="ECO:0000256" key="2">
    <source>
        <dbReference type="ARBA" id="ARBA00008889"/>
    </source>
</evidence>
<dbReference type="eggNOG" id="COG0244">
    <property type="taxonomic scope" value="Bacteria"/>
</dbReference>
<dbReference type="GO" id="GO:0070180">
    <property type="term" value="F:large ribosomal subunit rRNA binding"/>
    <property type="evidence" value="ECO:0007669"/>
    <property type="project" value="UniProtKB-UniRule"/>
</dbReference>
<dbReference type="InterPro" id="IPR043141">
    <property type="entry name" value="Ribosomal_uL10-like_sf"/>
</dbReference>
<dbReference type="GO" id="GO:0003735">
    <property type="term" value="F:structural constituent of ribosome"/>
    <property type="evidence" value="ECO:0007669"/>
    <property type="project" value="InterPro"/>
</dbReference>
<gene>
    <name evidence="9" type="primary">rplJ</name>
    <name evidence="10" type="ORF">HHS_00590</name>
</gene>
<dbReference type="InterPro" id="IPR022973">
    <property type="entry name" value="Ribosomal_uL10_bac"/>
</dbReference>
<evidence type="ECO:0000256" key="1">
    <source>
        <dbReference type="ARBA" id="ARBA00002633"/>
    </source>
</evidence>
<dbReference type="InterPro" id="IPR047865">
    <property type="entry name" value="Ribosomal_uL10_bac_type"/>
</dbReference>
<evidence type="ECO:0000256" key="7">
    <source>
        <dbReference type="ARBA" id="ARBA00024685"/>
    </source>
</evidence>
<dbReference type="Proteomes" id="UP000016900">
    <property type="component" value="Chromosome"/>
</dbReference>
<sequence length="162" mass="17760">MTLNLQGKQAIVVEVSAVAKEAVSAVIADFRSVSVNKMTELRKAGRSKGIYMRVIRNTLLNRIVQGTSFECLQDTFVGPSLIAYCMEHPGAAARLFKEFAKTNEHFKIKAAAFEGKLISAEQIDLLAALPTYEEAIIRLLMTMKEAAAGKLIRMLVAVNDAK</sequence>
<dbReference type="Gene3D" id="6.10.250.2350">
    <property type="match status" value="1"/>
</dbReference>
<evidence type="ECO:0000256" key="9">
    <source>
        <dbReference type="HAMAP-Rule" id="MF_00362"/>
    </source>
</evidence>
<organism evidence="10 11">
    <name type="scientific">Candidatus Pantoea carbekii</name>
    <dbReference type="NCBI Taxonomy" id="1235990"/>
    <lineage>
        <taxon>Bacteria</taxon>
        <taxon>Pseudomonadati</taxon>
        <taxon>Pseudomonadota</taxon>
        <taxon>Gammaproteobacteria</taxon>
        <taxon>Enterobacterales</taxon>
        <taxon>Erwiniaceae</taxon>
        <taxon>Pantoea</taxon>
    </lineage>
</organism>
<dbReference type="KEGG" id="hhs:HHS_00590"/>
<keyword evidence="4 9" id="KW-0694">RNA-binding</keyword>
<evidence type="ECO:0000256" key="6">
    <source>
        <dbReference type="ARBA" id="ARBA00023274"/>
    </source>
</evidence>
<dbReference type="InterPro" id="IPR002363">
    <property type="entry name" value="Ribosomal_uL10_CS_bac"/>
</dbReference>
<evidence type="ECO:0000313" key="10">
    <source>
        <dbReference type="EMBL" id="BAO00029.1"/>
    </source>
</evidence>
<accession>U3U710</accession>
<dbReference type="PROSITE" id="PS01109">
    <property type="entry name" value="RIBOSOMAL_L10"/>
    <property type="match status" value="1"/>
</dbReference>
<comment type="function">
    <text evidence="1 9">Forms part of the ribosomal stalk, playing a central role in the interaction of the ribosome with GTP-bound translation factors.</text>
</comment>
<comment type="similarity">
    <text evidence="2 9">Belongs to the universal ribosomal protein uL10 family.</text>
</comment>
<dbReference type="AlphaFoldDB" id="U3U710"/>